<protein>
    <submittedName>
        <fullName evidence="1">Uncharacterized protein</fullName>
    </submittedName>
</protein>
<comment type="caution">
    <text evidence="1">The sequence shown here is derived from an EMBL/GenBank/DDBJ whole genome shotgun (WGS) entry which is preliminary data.</text>
</comment>
<organism evidence="1 2">
    <name type="scientific">Streptomyces echinatus</name>
    <dbReference type="NCBI Taxonomy" id="67293"/>
    <lineage>
        <taxon>Bacteria</taxon>
        <taxon>Bacillati</taxon>
        <taxon>Actinomycetota</taxon>
        <taxon>Actinomycetes</taxon>
        <taxon>Kitasatosporales</taxon>
        <taxon>Streptomycetaceae</taxon>
        <taxon>Streptomyces</taxon>
    </lineage>
</organism>
<gene>
    <name evidence="1" type="ORF">FHS34_001431</name>
</gene>
<reference evidence="1 2" key="1">
    <citation type="submission" date="2020-08" db="EMBL/GenBank/DDBJ databases">
        <title>Genomic Encyclopedia of Type Strains, Phase III (KMG-III): the genomes of soil and plant-associated and newly described type strains.</title>
        <authorList>
            <person name="Whitman W."/>
        </authorList>
    </citation>
    <scope>NUCLEOTIDE SEQUENCE [LARGE SCALE GENOMIC DNA]</scope>
    <source>
        <strain evidence="1 2">CECT 3313</strain>
    </source>
</reference>
<name>A0A7W9PRC4_9ACTN</name>
<sequence>MIAKLLGKLSFTRHYGAYGAHEWDAYAGDQD</sequence>
<dbReference type="Proteomes" id="UP000585836">
    <property type="component" value="Unassembled WGS sequence"/>
</dbReference>
<keyword evidence="2" id="KW-1185">Reference proteome</keyword>
<dbReference type="EMBL" id="JACHJK010000002">
    <property type="protein sequence ID" value="MBB5925977.1"/>
    <property type="molecule type" value="Genomic_DNA"/>
</dbReference>
<dbReference type="AlphaFoldDB" id="A0A7W9PRC4"/>
<accession>A0A7W9PRC4</accession>
<evidence type="ECO:0000313" key="2">
    <source>
        <dbReference type="Proteomes" id="UP000585836"/>
    </source>
</evidence>
<proteinExistence type="predicted"/>
<evidence type="ECO:0000313" key="1">
    <source>
        <dbReference type="EMBL" id="MBB5925977.1"/>
    </source>
</evidence>